<dbReference type="GO" id="GO:0016491">
    <property type="term" value="F:oxidoreductase activity"/>
    <property type="evidence" value="ECO:0007669"/>
    <property type="project" value="UniProtKB-KW"/>
</dbReference>
<dbReference type="EMBL" id="KQ086373">
    <property type="protein sequence ID" value="KLO05053.1"/>
    <property type="molecule type" value="Genomic_DNA"/>
</dbReference>
<feature type="region of interest" description="Disordered" evidence="2">
    <location>
        <begin position="411"/>
        <end position="431"/>
    </location>
</feature>
<dbReference type="PANTHER" id="PTHR35870">
    <property type="entry name" value="PROTEIN, PUTATIVE (AFU_ORTHOLOGUE AFUA_5G03330)-RELATED"/>
    <property type="match status" value="1"/>
</dbReference>
<evidence type="ECO:0000256" key="2">
    <source>
        <dbReference type="SAM" id="MobiDB-lite"/>
    </source>
</evidence>
<keyword evidence="1" id="KW-0560">Oxidoreductase</keyword>
<name>A0A0H2R6E8_9AGAM</name>
<dbReference type="STRING" id="27342.A0A0H2R6E8"/>
<keyword evidence="4" id="KW-1185">Reference proteome</keyword>
<sequence>MSPSSKEQLSILFPAPLPPPSHTPTRVFGISSQSTDVLLKLLKENHEKFHIFFNARGMHNHLSHHLLAIYALGATGKVIEAANGYTGGQQLPAFESPISITEENFFDHLGKGDNYNAYLKYFTQMLSQEKVDFGDILEKYIFSEKFNFDKTRKDAGKPQPEMLNRFLAGLLHPMIHAGYGVEFGLGGILAEGLAQTAVHRDEASVLVPASFFNFEEQISAISHITSALPKLDLQRSPGEGRSEASKYSGHLLSIVARILKDQRLNPAKLNLASGDLVVRFNAVLSQGGEIIREYVDQWDLHLSGDATSDAAILDTKVEEIFWAHVLMYGVGGWSEKVFLADFVNMHLVTSAIFISNLVATLKKSSSKTTLLKAYVALSLAWWVSRGRPGFAISKFYEATGGFNPDDAAHFDIPGPHPTPNEKTLKSGDSSSLSPNPWYNILQTTLVHPNEHLCKLQRALAHADTLYGSRAAGRFAHLKVLSEFEANAGFEGIEKLDGSLFLRSARLTADRLGWMREGQEYHGWDFDGFA</sequence>
<evidence type="ECO:0000313" key="4">
    <source>
        <dbReference type="Proteomes" id="UP000053477"/>
    </source>
</evidence>
<dbReference type="PANTHER" id="PTHR35870:SF1">
    <property type="entry name" value="PROTEIN, PUTATIVE (AFU_ORTHOLOGUE AFUA_5G03330)-RELATED"/>
    <property type="match status" value="1"/>
</dbReference>
<organism evidence="3 4">
    <name type="scientific">Schizopora paradoxa</name>
    <dbReference type="NCBI Taxonomy" id="27342"/>
    <lineage>
        <taxon>Eukaryota</taxon>
        <taxon>Fungi</taxon>
        <taxon>Dikarya</taxon>
        <taxon>Basidiomycota</taxon>
        <taxon>Agaricomycotina</taxon>
        <taxon>Agaricomycetes</taxon>
        <taxon>Hymenochaetales</taxon>
        <taxon>Schizoporaceae</taxon>
        <taxon>Schizopora</taxon>
    </lineage>
</organism>
<accession>A0A0H2R6E8</accession>
<evidence type="ECO:0000256" key="1">
    <source>
        <dbReference type="ARBA" id="ARBA00023002"/>
    </source>
</evidence>
<dbReference type="InterPro" id="IPR025337">
    <property type="entry name" value="Questin_oxidase-like"/>
</dbReference>
<reference evidence="3 4" key="1">
    <citation type="submission" date="2015-04" db="EMBL/GenBank/DDBJ databases">
        <title>Complete genome sequence of Schizopora paradoxa KUC8140, a cosmopolitan wood degrader in East Asia.</title>
        <authorList>
            <consortium name="DOE Joint Genome Institute"/>
            <person name="Min B."/>
            <person name="Park H."/>
            <person name="Jang Y."/>
            <person name="Kim J.-J."/>
            <person name="Kim K.H."/>
            <person name="Pangilinan J."/>
            <person name="Lipzen A."/>
            <person name="Riley R."/>
            <person name="Grigoriev I.V."/>
            <person name="Spatafora J.W."/>
            <person name="Choi I.-G."/>
        </authorList>
    </citation>
    <scope>NUCLEOTIDE SEQUENCE [LARGE SCALE GENOMIC DNA]</scope>
    <source>
        <strain evidence="3 4">KUC8140</strain>
    </source>
</reference>
<dbReference type="AlphaFoldDB" id="A0A0H2R6E8"/>
<gene>
    <name evidence="3" type="ORF">SCHPADRAFT_839823</name>
</gene>
<proteinExistence type="predicted"/>
<dbReference type="InParanoid" id="A0A0H2R6E8"/>
<evidence type="ECO:0000313" key="3">
    <source>
        <dbReference type="EMBL" id="KLO05053.1"/>
    </source>
</evidence>
<dbReference type="OrthoDB" id="10004862at2759"/>
<protein>
    <submittedName>
        <fullName evidence="3">Uncharacterized protein</fullName>
    </submittedName>
</protein>
<dbReference type="Pfam" id="PF14027">
    <property type="entry name" value="Questin_oxidase"/>
    <property type="match status" value="1"/>
</dbReference>
<dbReference type="Proteomes" id="UP000053477">
    <property type="component" value="Unassembled WGS sequence"/>
</dbReference>